<reference evidence="2" key="2">
    <citation type="submission" date="2018-05" db="EMBL/GenBank/DDBJ databases">
        <title>OgluRS3 (Oryza glumaepatula Reference Sequence Version 3).</title>
        <authorList>
            <person name="Zhang J."/>
            <person name="Kudrna D."/>
            <person name="Lee S."/>
            <person name="Talag J."/>
            <person name="Welchert J."/>
            <person name="Wing R.A."/>
        </authorList>
    </citation>
    <scope>NUCLEOTIDE SEQUENCE [LARGE SCALE GENOMIC DNA]</scope>
</reference>
<name>A0A0D9YW08_9ORYZ</name>
<dbReference type="Gramene" id="OGLUM02G27300.2">
    <property type="protein sequence ID" value="OGLUM02G27300.2"/>
    <property type="gene ID" value="OGLUM02G27300"/>
</dbReference>
<dbReference type="EnsemblPlants" id="OGLUM02G27300.2">
    <property type="protein sequence ID" value="OGLUM02G27300.2"/>
    <property type="gene ID" value="OGLUM02G27300"/>
</dbReference>
<organism evidence="2">
    <name type="scientific">Oryza glumipatula</name>
    <dbReference type="NCBI Taxonomy" id="40148"/>
    <lineage>
        <taxon>Eukaryota</taxon>
        <taxon>Viridiplantae</taxon>
        <taxon>Streptophyta</taxon>
        <taxon>Embryophyta</taxon>
        <taxon>Tracheophyta</taxon>
        <taxon>Spermatophyta</taxon>
        <taxon>Magnoliopsida</taxon>
        <taxon>Liliopsida</taxon>
        <taxon>Poales</taxon>
        <taxon>Poaceae</taxon>
        <taxon>BOP clade</taxon>
        <taxon>Oryzoideae</taxon>
        <taxon>Oryzeae</taxon>
        <taxon>Oryzinae</taxon>
        <taxon>Oryza</taxon>
    </lineage>
</organism>
<reference evidence="2" key="1">
    <citation type="submission" date="2015-04" db="UniProtKB">
        <authorList>
            <consortium name="EnsemblPlants"/>
        </authorList>
    </citation>
    <scope>IDENTIFICATION</scope>
</reference>
<feature type="transmembrane region" description="Helical" evidence="1">
    <location>
        <begin position="52"/>
        <end position="78"/>
    </location>
</feature>
<keyword evidence="1" id="KW-0812">Transmembrane</keyword>
<dbReference type="AlphaFoldDB" id="A0A0D9YW08"/>
<feature type="transmembrane region" description="Helical" evidence="1">
    <location>
        <begin position="12"/>
        <end position="32"/>
    </location>
</feature>
<evidence type="ECO:0000256" key="1">
    <source>
        <dbReference type="SAM" id="Phobius"/>
    </source>
</evidence>
<dbReference type="Proteomes" id="UP000026961">
    <property type="component" value="Chromosome 2"/>
</dbReference>
<sequence>MCSLTFRIKQVTASFIAVGFYFQFNEPMILFLHQDNSGGGGGPLEQEFRTDAWPLLVHASLYIYTFTVPSAIVVQALLQLSMCTFEKVCFIHGFPFIWVDSVGLQSEHKLYLKAEREKEDQGLEGWIQALDRTCCNVA</sequence>
<accession>A0A0D9YW08</accession>
<keyword evidence="3" id="KW-1185">Reference proteome</keyword>
<dbReference type="HOGENOM" id="CLU_1858354_0_0_1"/>
<protein>
    <submittedName>
        <fullName evidence="2">Uncharacterized protein</fullName>
    </submittedName>
</protein>
<keyword evidence="1" id="KW-1133">Transmembrane helix</keyword>
<keyword evidence="1" id="KW-0472">Membrane</keyword>
<proteinExistence type="predicted"/>
<evidence type="ECO:0000313" key="3">
    <source>
        <dbReference type="Proteomes" id="UP000026961"/>
    </source>
</evidence>
<evidence type="ECO:0000313" key="2">
    <source>
        <dbReference type="EnsemblPlants" id="OGLUM02G27300.2"/>
    </source>
</evidence>